<proteinExistence type="inferred from homology"/>
<evidence type="ECO:0000256" key="2">
    <source>
        <dbReference type="ARBA" id="ARBA00022692"/>
    </source>
</evidence>
<feature type="transmembrane region" description="Helical" evidence="5">
    <location>
        <begin position="86"/>
        <end position="103"/>
    </location>
</feature>
<dbReference type="EMBL" id="CAJOBC010004555">
    <property type="protein sequence ID" value="CAF3832478.1"/>
    <property type="molecule type" value="Genomic_DNA"/>
</dbReference>
<dbReference type="InterPro" id="IPR004895">
    <property type="entry name" value="Prenylated_rab_accept_PRA1"/>
</dbReference>
<sequence length="198" mass="21709">MSSMRDTRRTVKDAVKNTTSRSIRLAPFRSMKEFIGGDKWNIPPDFQNLNALQKQILQNLVYYQTNYLAVLASVFILVALYKPAAIIFGLLVTAIVLGAFVYLSKHGGALNSLKANRPLVMLAGILILSFFIIKFFGTIFAFLFGIVLPITGIVAHAAVRGATFQNKIANTVESLGLQETPIGWVLHSLGADESLIAH</sequence>
<name>A0A814LGA5_9BILA</name>
<keyword evidence="4 5" id="KW-0472">Membrane</keyword>
<evidence type="ECO:0000256" key="3">
    <source>
        <dbReference type="ARBA" id="ARBA00022989"/>
    </source>
</evidence>
<evidence type="ECO:0000256" key="4">
    <source>
        <dbReference type="ARBA" id="ARBA00023136"/>
    </source>
</evidence>
<dbReference type="AlphaFoldDB" id="A0A814LGA5"/>
<feature type="transmembrane region" description="Helical" evidence="5">
    <location>
        <begin position="60"/>
        <end position="80"/>
    </location>
</feature>
<dbReference type="Proteomes" id="UP000681722">
    <property type="component" value="Unassembled WGS sequence"/>
</dbReference>
<reference evidence="7" key="1">
    <citation type="submission" date="2021-02" db="EMBL/GenBank/DDBJ databases">
        <authorList>
            <person name="Nowell W R."/>
        </authorList>
    </citation>
    <scope>NUCLEOTIDE SEQUENCE</scope>
</reference>
<accession>A0A814LGA5</accession>
<comment type="subcellular location">
    <subcellularLocation>
        <location evidence="1 5">Membrane</location>
        <topology evidence="1 5">Multi-pass membrane protein</topology>
    </subcellularLocation>
</comment>
<feature type="transmembrane region" description="Helical" evidence="5">
    <location>
        <begin position="115"/>
        <end position="133"/>
    </location>
</feature>
<keyword evidence="3 5" id="KW-1133">Transmembrane helix</keyword>
<dbReference type="Proteomes" id="UP000677228">
    <property type="component" value="Unassembled WGS sequence"/>
</dbReference>
<keyword evidence="2 5" id="KW-0812">Transmembrane</keyword>
<evidence type="ECO:0000313" key="7">
    <source>
        <dbReference type="EMBL" id="CAF1064618.1"/>
    </source>
</evidence>
<comment type="similarity">
    <text evidence="5">Belongs to the PRA1 family.</text>
</comment>
<dbReference type="PANTHER" id="PTHR12859">
    <property type="entry name" value="PRA1 PROTEIN"/>
    <property type="match status" value="1"/>
</dbReference>
<protein>
    <recommendedName>
        <fullName evidence="5">PRA1 family protein</fullName>
    </recommendedName>
</protein>
<evidence type="ECO:0000256" key="5">
    <source>
        <dbReference type="RuleBase" id="RU363107"/>
    </source>
</evidence>
<dbReference type="Proteomes" id="UP000682733">
    <property type="component" value="Unassembled WGS sequence"/>
</dbReference>
<organism evidence="7 10">
    <name type="scientific">Didymodactylos carnosus</name>
    <dbReference type="NCBI Taxonomy" id="1234261"/>
    <lineage>
        <taxon>Eukaryota</taxon>
        <taxon>Metazoa</taxon>
        <taxon>Spiralia</taxon>
        <taxon>Gnathifera</taxon>
        <taxon>Rotifera</taxon>
        <taxon>Eurotatoria</taxon>
        <taxon>Bdelloidea</taxon>
        <taxon>Philodinida</taxon>
        <taxon>Philodinidae</taxon>
        <taxon>Didymodactylos</taxon>
    </lineage>
</organism>
<gene>
    <name evidence="7" type="ORF">GPM918_LOCUS16959</name>
    <name evidence="6" type="ORF">OVA965_LOCUS13621</name>
    <name evidence="9" type="ORF">SRO942_LOCUS16958</name>
    <name evidence="8" type="ORF">TMI583_LOCUS13624</name>
</gene>
<dbReference type="EMBL" id="CAJOBA010005711">
    <property type="protein sequence ID" value="CAF3752312.1"/>
    <property type="molecule type" value="Genomic_DNA"/>
</dbReference>
<evidence type="ECO:0000256" key="1">
    <source>
        <dbReference type="ARBA" id="ARBA00004141"/>
    </source>
</evidence>
<comment type="caution">
    <text evidence="7">The sequence shown here is derived from an EMBL/GenBank/DDBJ whole genome shotgun (WGS) entry which is preliminary data.</text>
</comment>
<evidence type="ECO:0000313" key="9">
    <source>
        <dbReference type="EMBL" id="CAF3832478.1"/>
    </source>
</evidence>
<evidence type="ECO:0000313" key="8">
    <source>
        <dbReference type="EMBL" id="CAF3752312.1"/>
    </source>
</evidence>
<dbReference type="OrthoDB" id="18213at2759"/>
<feature type="transmembrane region" description="Helical" evidence="5">
    <location>
        <begin position="139"/>
        <end position="159"/>
    </location>
</feature>
<dbReference type="Proteomes" id="UP000663829">
    <property type="component" value="Unassembled WGS sequence"/>
</dbReference>
<dbReference type="PANTHER" id="PTHR12859:SF0">
    <property type="entry name" value="PRA1 FAMILY PROTEIN"/>
    <property type="match status" value="1"/>
</dbReference>
<evidence type="ECO:0000313" key="10">
    <source>
        <dbReference type="Proteomes" id="UP000663829"/>
    </source>
</evidence>
<dbReference type="GO" id="GO:0016020">
    <property type="term" value="C:membrane"/>
    <property type="evidence" value="ECO:0007669"/>
    <property type="project" value="UniProtKB-SubCell"/>
</dbReference>
<dbReference type="EMBL" id="CAJNOK010005705">
    <property type="protein sequence ID" value="CAF0981701.1"/>
    <property type="molecule type" value="Genomic_DNA"/>
</dbReference>
<evidence type="ECO:0000313" key="6">
    <source>
        <dbReference type="EMBL" id="CAF0981701.1"/>
    </source>
</evidence>
<dbReference type="EMBL" id="CAJNOQ010004555">
    <property type="protein sequence ID" value="CAF1064618.1"/>
    <property type="molecule type" value="Genomic_DNA"/>
</dbReference>
<dbReference type="Pfam" id="PF03208">
    <property type="entry name" value="PRA1"/>
    <property type="match status" value="1"/>
</dbReference>
<keyword evidence="10" id="KW-1185">Reference proteome</keyword>